<dbReference type="SUPFAM" id="SSF109604">
    <property type="entry name" value="HD-domain/PDEase-like"/>
    <property type="match status" value="1"/>
</dbReference>
<dbReference type="Gene3D" id="1.10.472.50">
    <property type="entry name" value="HD-domain/PDEase-like"/>
    <property type="match status" value="1"/>
</dbReference>
<evidence type="ECO:0000313" key="3">
    <source>
        <dbReference type="Proteomes" id="UP001339962"/>
    </source>
</evidence>
<reference evidence="2 3" key="1">
    <citation type="submission" date="2023-03" db="EMBL/GenBank/DDBJ databases">
        <title>Bacillus Genome Sequencing.</title>
        <authorList>
            <person name="Dunlap C."/>
        </authorList>
    </citation>
    <scope>NUCLEOTIDE SEQUENCE [LARGE SCALE GENOMIC DNA]</scope>
    <source>
        <strain evidence="2 3">NRS-38</strain>
    </source>
</reference>
<accession>A0ABD5IUB0</accession>
<dbReference type="PROSITE" id="PS51831">
    <property type="entry name" value="HD"/>
    <property type="match status" value="1"/>
</dbReference>
<dbReference type="CDD" id="cd00077">
    <property type="entry name" value="HDc"/>
    <property type="match status" value="1"/>
</dbReference>
<dbReference type="InterPro" id="IPR003607">
    <property type="entry name" value="HD/PDEase_dom"/>
</dbReference>
<dbReference type="Proteomes" id="UP001339962">
    <property type="component" value="Unassembled WGS sequence"/>
</dbReference>
<dbReference type="SMART" id="SM00471">
    <property type="entry name" value="HDc"/>
    <property type="match status" value="1"/>
</dbReference>
<feature type="domain" description="HD" evidence="1">
    <location>
        <begin position="27"/>
        <end position="128"/>
    </location>
</feature>
<protein>
    <submittedName>
        <fullName evidence="2">HD domain-containing protein</fullName>
    </submittedName>
</protein>
<dbReference type="InterPro" id="IPR006674">
    <property type="entry name" value="HD_domain"/>
</dbReference>
<evidence type="ECO:0000313" key="2">
    <source>
        <dbReference type="EMBL" id="MED5051536.1"/>
    </source>
</evidence>
<dbReference type="PANTHER" id="PTHR33594">
    <property type="entry name" value="SUPERFAMILY HYDROLASE, PUTATIVE (AFU_ORTHOLOGUE AFUA_1G03035)-RELATED"/>
    <property type="match status" value="1"/>
</dbReference>
<dbReference type="RefSeq" id="WP_328217771.1">
    <property type="nucleotide sequence ID" value="NZ_JARTLI010000007.1"/>
</dbReference>
<sequence>MKNKEQMIRETEKYVKTVLEHDSSGHDWWHMERVRRLGCWLAKREGADVFIVEMAALLHDLADEKIAGSEEAGMKKVRQWLEHCSLSKKEENSVIEAISTVSYKGGNGEAPRTLEAMVVQDADRLDAIGAIGIARTFMYAGHRGQPMYDPALPVRNVMTKEEYRHGPSSTIHHFYEKLLKLKSLLHTKSAKNLAIRRHEFMEQFLQQFYKEWDFHDEGGSDFADSID</sequence>
<dbReference type="AlphaFoldDB" id="A0ABD5IUB0"/>
<dbReference type="Gene3D" id="1.20.58.1910">
    <property type="match status" value="1"/>
</dbReference>
<proteinExistence type="predicted"/>
<dbReference type="PANTHER" id="PTHR33594:SF1">
    <property type="entry name" value="HD_PDEASE DOMAIN-CONTAINING PROTEIN"/>
    <property type="match status" value="1"/>
</dbReference>
<comment type="caution">
    <text evidence="2">The sequence shown here is derived from an EMBL/GenBank/DDBJ whole genome shotgun (WGS) entry which is preliminary data.</text>
</comment>
<evidence type="ECO:0000259" key="1">
    <source>
        <dbReference type="PROSITE" id="PS51831"/>
    </source>
</evidence>
<dbReference type="EMBL" id="JARTLI010000007">
    <property type="protein sequence ID" value="MED5051536.1"/>
    <property type="molecule type" value="Genomic_DNA"/>
</dbReference>
<gene>
    <name evidence="2" type="ORF">P9850_06630</name>
</gene>
<name>A0ABD5IUB0_9BACL</name>
<organism evidence="2 3">
    <name type="scientific">Anoxybacteroides rupiense</name>
    <dbReference type="NCBI Taxonomy" id="311460"/>
    <lineage>
        <taxon>Bacteria</taxon>
        <taxon>Bacillati</taxon>
        <taxon>Bacillota</taxon>
        <taxon>Bacilli</taxon>
        <taxon>Bacillales</taxon>
        <taxon>Anoxybacillaceae</taxon>
        <taxon>Anoxybacteroides</taxon>
    </lineage>
</organism>
<dbReference type="Pfam" id="PF01966">
    <property type="entry name" value="HD"/>
    <property type="match status" value="1"/>
</dbReference>